<evidence type="ECO:0000256" key="1">
    <source>
        <dbReference type="SAM" id="Coils"/>
    </source>
</evidence>
<accession>A0ABV3Q6K0</accession>
<organism evidence="2 3">
    <name type="scientific">Jeotgalibacillus marinus</name>
    <dbReference type="NCBI Taxonomy" id="86667"/>
    <lineage>
        <taxon>Bacteria</taxon>
        <taxon>Bacillati</taxon>
        <taxon>Bacillota</taxon>
        <taxon>Bacilli</taxon>
        <taxon>Bacillales</taxon>
        <taxon>Caryophanaceae</taxon>
        <taxon>Jeotgalibacillus</taxon>
    </lineage>
</organism>
<dbReference type="EMBL" id="JBFMIA010000020">
    <property type="protein sequence ID" value="MEW9502990.1"/>
    <property type="molecule type" value="Genomic_DNA"/>
</dbReference>
<keyword evidence="1" id="KW-0175">Coiled coil</keyword>
<evidence type="ECO:0000313" key="2">
    <source>
        <dbReference type="EMBL" id="MEW9502990.1"/>
    </source>
</evidence>
<gene>
    <name evidence="2" type="ORF">AB1471_14450</name>
</gene>
<dbReference type="InterPro" id="IPR019668">
    <property type="entry name" value="Uncharacterised_YtzC"/>
</dbReference>
<dbReference type="Pfam" id="PF10732">
    <property type="entry name" value="DUF2524"/>
    <property type="match status" value="1"/>
</dbReference>
<keyword evidence="3" id="KW-1185">Reference proteome</keyword>
<dbReference type="Proteomes" id="UP001556040">
    <property type="component" value="Unassembled WGS sequence"/>
</dbReference>
<reference evidence="2 3" key="1">
    <citation type="journal article" date="1979" name="Int. J. Syst. Evol. Microbiol.">
        <title>Bacillus globisporus subsp. marinus subsp. nov.</title>
        <authorList>
            <person name="Liu H."/>
        </authorList>
    </citation>
    <scope>NUCLEOTIDE SEQUENCE [LARGE SCALE GENOMIC DNA]</scope>
    <source>
        <strain evidence="2 3">DSM 1297</strain>
    </source>
</reference>
<evidence type="ECO:0000313" key="3">
    <source>
        <dbReference type="Proteomes" id="UP001556040"/>
    </source>
</evidence>
<name>A0ABV3Q6K0_9BACL</name>
<feature type="coiled-coil region" evidence="1">
    <location>
        <begin position="39"/>
        <end position="81"/>
    </location>
</feature>
<comment type="caution">
    <text evidence="2">The sequence shown here is derived from an EMBL/GenBank/DDBJ whole genome shotgun (WGS) entry which is preliminary data.</text>
</comment>
<sequence length="87" mass="10269">MATRESVDECIHHCQDVINIAQDQYKEASLQEHINDEGYTESQLKLEQAYIELEKLKDSANAQQKEDLDRVRVQLQEMQNKMILLRH</sequence>
<protein>
    <submittedName>
        <fullName evidence="2">YtzC family protein</fullName>
    </submittedName>
</protein>
<dbReference type="RefSeq" id="WP_367780479.1">
    <property type="nucleotide sequence ID" value="NZ_JBFMIA010000020.1"/>
</dbReference>
<proteinExistence type="predicted"/>